<organism evidence="2 3">
    <name type="scientific">Streptococcus acidominimus</name>
    <dbReference type="NCBI Taxonomy" id="1326"/>
    <lineage>
        <taxon>Bacteria</taxon>
        <taxon>Bacillati</taxon>
        <taxon>Bacillota</taxon>
        <taxon>Bacilli</taxon>
        <taxon>Lactobacillales</taxon>
        <taxon>Streptococcaceae</taxon>
        <taxon>Streptococcus</taxon>
    </lineage>
</organism>
<evidence type="ECO:0000313" key="3">
    <source>
        <dbReference type="Proteomes" id="UP000215144"/>
    </source>
</evidence>
<dbReference type="Pfam" id="PF06570">
    <property type="entry name" value="DUF1129"/>
    <property type="match status" value="1"/>
</dbReference>
<proteinExistence type="predicted"/>
<dbReference type="RefSeq" id="WP_095121706.1">
    <property type="nucleotide sequence ID" value="NZ_LT906454.1"/>
</dbReference>
<feature type="transmembrane region" description="Helical" evidence="1">
    <location>
        <begin position="117"/>
        <end position="137"/>
    </location>
</feature>
<dbReference type="PIRSF" id="PIRSF033111">
    <property type="entry name" value="UCP033111"/>
    <property type="match status" value="1"/>
</dbReference>
<evidence type="ECO:0000256" key="1">
    <source>
        <dbReference type="SAM" id="Phobius"/>
    </source>
</evidence>
<name>A0A239WMA5_STRAI</name>
<feature type="transmembrane region" description="Helical" evidence="1">
    <location>
        <begin position="158"/>
        <end position="179"/>
    </location>
</feature>
<sequence>MNLHQLTNKNQEFIHIATKQLIQDGKSDAEIKEILEGILPSIEENQKNGIPARSFLGAPTTWAAQFTQSPEQIKEAAAANKNTNPWLMWADSSLFWFGLLGLITGILSLTNSNYPSYGLLSLIVIGLGGGAILYATYYFVYRHIGKEKSQRPNMWKSIAILAALMIVWLALFSASSFLPTAINPVLPPLVLVIIGAIALAIRYYLKKKYNILSAMSAQAAHKA</sequence>
<reference evidence="2 3" key="1">
    <citation type="submission" date="2017-06" db="EMBL/GenBank/DDBJ databases">
        <authorList>
            <consortium name="Pathogen Informatics"/>
        </authorList>
    </citation>
    <scope>NUCLEOTIDE SEQUENCE [LARGE SCALE GENOMIC DNA]</scope>
    <source>
        <strain evidence="2 3">NCTC11291</strain>
    </source>
</reference>
<keyword evidence="1" id="KW-1133">Transmembrane helix</keyword>
<dbReference type="Proteomes" id="UP000215144">
    <property type="component" value="Chromosome 1"/>
</dbReference>
<evidence type="ECO:0000313" key="2">
    <source>
        <dbReference type="EMBL" id="SNV34734.1"/>
    </source>
</evidence>
<feature type="transmembrane region" description="Helical" evidence="1">
    <location>
        <begin position="94"/>
        <end position="111"/>
    </location>
</feature>
<dbReference type="AlphaFoldDB" id="A0A239WMA5"/>
<feature type="transmembrane region" description="Helical" evidence="1">
    <location>
        <begin position="185"/>
        <end position="205"/>
    </location>
</feature>
<protein>
    <submittedName>
        <fullName evidence="2">Hypothetical membrane spanning protein</fullName>
    </submittedName>
</protein>
<accession>A0A239WMA5</accession>
<dbReference type="EMBL" id="LT906454">
    <property type="protein sequence ID" value="SNV34734.1"/>
    <property type="molecule type" value="Genomic_DNA"/>
</dbReference>
<keyword evidence="1" id="KW-0472">Membrane</keyword>
<dbReference type="OrthoDB" id="2360056at2"/>
<dbReference type="InterPro" id="IPR009214">
    <property type="entry name" value="DUF1129"/>
</dbReference>
<keyword evidence="1" id="KW-0812">Transmembrane</keyword>
<gene>
    <name evidence="2" type="ORF">SAMEA4504048_00393</name>
</gene>
<dbReference type="KEGG" id="saco:SAME_00393"/>